<gene>
    <name evidence="2" type="ORF">IAB31_10930</name>
</gene>
<sequence>MPGRDTEIRVRELMNQAVEKGRTAGILLSVRQNGREVLYSQAGWADLERKIPIKRDTIFRLYSMTKPVTAAAAMILMEQGRLDLGENVEEYLPGFGATCTEDGMGRKNTEPVTVGQLLQMTSGLGYGSEESAADRKVLKYLESCMTGMETGAPISTREFAEGLGKLPLLFTPGSSWHYGFSADVLGAVIEAASGMSFGKFLEDNIFIPLGMKDTGFWVPEEKQNRLAVSYEAGKDGRLRPYRENHLMISNGMKNPPSFESGGAGLVSTAEDYARFAQMLLNRGILDGCRILKPETAKFFTGGGLTSSQQRSFEMWRGLEGYTYSHLMRIMAWPEKATLIGYRGEYGWDGWLGCYFANIPVRNMTILVMQQKKAAGTSPLIRKLRNVILSDLPET</sequence>
<dbReference type="AlphaFoldDB" id="A0A9D1AE14"/>
<evidence type="ECO:0000313" key="2">
    <source>
        <dbReference type="EMBL" id="HIR14421.1"/>
    </source>
</evidence>
<comment type="caution">
    <text evidence="2">The sequence shown here is derived from an EMBL/GenBank/DDBJ whole genome shotgun (WGS) entry which is preliminary data.</text>
</comment>
<protein>
    <submittedName>
        <fullName evidence="2">Beta-lactamase family protein</fullName>
    </submittedName>
</protein>
<dbReference type="InterPro" id="IPR012338">
    <property type="entry name" value="Beta-lactam/transpept-like"/>
</dbReference>
<dbReference type="Proteomes" id="UP000886757">
    <property type="component" value="Unassembled WGS sequence"/>
</dbReference>
<accession>A0A9D1AE14</accession>
<evidence type="ECO:0000259" key="1">
    <source>
        <dbReference type="Pfam" id="PF00144"/>
    </source>
</evidence>
<dbReference type="InterPro" id="IPR001466">
    <property type="entry name" value="Beta-lactam-related"/>
</dbReference>
<organism evidence="2 3">
    <name type="scientific">Candidatus Choladousia intestinavium</name>
    <dbReference type="NCBI Taxonomy" id="2840727"/>
    <lineage>
        <taxon>Bacteria</taxon>
        <taxon>Bacillati</taxon>
        <taxon>Bacillota</taxon>
        <taxon>Clostridia</taxon>
        <taxon>Lachnospirales</taxon>
        <taxon>Lachnospiraceae</taxon>
        <taxon>Lachnospiraceae incertae sedis</taxon>
        <taxon>Candidatus Choladousia</taxon>
    </lineage>
</organism>
<dbReference type="EMBL" id="DVGK01000123">
    <property type="protein sequence ID" value="HIR14421.1"/>
    <property type="molecule type" value="Genomic_DNA"/>
</dbReference>
<dbReference type="PANTHER" id="PTHR43283:SF3">
    <property type="entry name" value="BETA-LACTAMASE FAMILY PROTEIN (AFU_ORTHOLOGUE AFUA_5G07500)"/>
    <property type="match status" value="1"/>
</dbReference>
<feature type="domain" description="Beta-lactamase-related" evidence="1">
    <location>
        <begin position="11"/>
        <end position="373"/>
    </location>
</feature>
<dbReference type="Pfam" id="PF00144">
    <property type="entry name" value="Beta-lactamase"/>
    <property type="match status" value="1"/>
</dbReference>
<dbReference type="InterPro" id="IPR050789">
    <property type="entry name" value="Diverse_Enzym_Activities"/>
</dbReference>
<name>A0A9D1AE14_9FIRM</name>
<dbReference type="PANTHER" id="PTHR43283">
    <property type="entry name" value="BETA-LACTAMASE-RELATED"/>
    <property type="match status" value="1"/>
</dbReference>
<dbReference type="SUPFAM" id="SSF56601">
    <property type="entry name" value="beta-lactamase/transpeptidase-like"/>
    <property type="match status" value="1"/>
</dbReference>
<dbReference type="Gene3D" id="3.40.710.10">
    <property type="entry name" value="DD-peptidase/beta-lactamase superfamily"/>
    <property type="match status" value="1"/>
</dbReference>
<reference evidence="2" key="2">
    <citation type="journal article" date="2021" name="PeerJ">
        <title>Extensive microbial diversity within the chicken gut microbiome revealed by metagenomics and culture.</title>
        <authorList>
            <person name="Gilroy R."/>
            <person name="Ravi A."/>
            <person name="Getino M."/>
            <person name="Pursley I."/>
            <person name="Horton D.L."/>
            <person name="Alikhan N.F."/>
            <person name="Baker D."/>
            <person name="Gharbi K."/>
            <person name="Hall N."/>
            <person name="Watson M."/>
            <person name="Adriaenssens E.M."/>
            <person name="Foster-Nyarko E."/>
            <person name="Jarju S."/>
            <person name="Secka A."/>
            <person name="Antonio M."/>
            <person name="Oren A."/>
            <person name="Chaudhuri R.R."/>
            <person name="La Ragione R."/>
            <person name="Hildebrand F."/>
            <person name="Pallen M.J."/>
        </authorList>
    </citation>
    <scope>NUCLEOTIDE SEQUENCE</scope>
    <source>
        <strain evidence="2">ChiSjej4B22-8148</strain>
    </source>
</reference>
<evidence type="ECO:0000313" key="3">
    <source>
        <dbReference type="Proteomes" id="UP000886757"/>
    </source>
</evidence>
<reference evidence="2" key="1">
    <citation type="submission" date="2020-10" db="EMBL/GenBank/DDBJ databases">
        <authorList>
            <person name="Gilroy R."/>
        </authorList>
    </citation>
    <scope>NUCLEOTIDE SEQUENCE</scope>
    <source>
        <strain evidence="2">ChiSjej4B22-8148</strain>
    </source>
</reference>
<proteinExistence type="predicted"/>